<reference evidence="1 2" key="1">
    <citation type="journal article" date="2015" name="Biotechnol. Biofuels">
        <title>Enhanced degradation of softwood versus hardwood by the white-rot fungus Pycnoporus coccineus.</title>
        <authorList>
            <person name="Couturier M."/>
            <person name="Navarro D."/>
            <person name="Chevret D."/>
            <person name="Henrissat B."/>
            <person name="Piumi F."/>
            <person name="Ruiz-Duenas F.J."/>
            <person name="Martinez A.T."/>
            <person name="Grigoriev I.V."/>
            <person name="Riley R."/>
            <person name="Lipzen A."/>
            <person name="Berrin J.G."/>
            <person name="Master E.R."/>
            <person name="Rosso M.N."/>
        </authorList>
    </citation>
    <scope>NUCLEOTIDE SEQUENCE [LARGE SCALE GENOMIC DNA]</scope>
    <source>
        <strain evidence="1 2">BRFM310</strain>
    </source>
</reference>
<accession>A0A1Y2IRC8</accession>
<proteinExistence type="predicted"/>
<evidence type="ECO:0000313" key="2">
    <source>
        <dbReference type="Proteomes" id="UP000193067"/>
    </source>
</evidence>
<sequence>MHAPAYLSADSAVPTSKYQPAHCRFSSTAFPRPAFKGIYGEWRHNLLRYCPPHDAVLCCLSMGGFMESVRMQEGYALLPTITAPVEERSAKTPCILEEY</sequence>
<evidence type="ECO:0000313" key="1">
    <source>
        <dbReference type="EMBL" id="OSD03658.1"/>
    </source>
</evidence>
<gene>
    <name evidence="1" type="ORF">PYCCODRAFT_1434048</name>
</gene>
<protein>
    <submittedName>
        <fullName evidence="1">Uncharacterized protein</fullName>
    </submittedName>
</protein>
<dbReference type="AlphaFoldDB" id="A0A1Y2IRC8"/>
<keyword evidence="2" id="KW-1185">Reference proteome</keyword>
<organism evidence="1 2">
    <name type="scientific">Trametes coccinea (strain BRFM310)</name>
    <name type="common">Pycnoporus coccineus</name>
    <dbReference type="NCBI Taxonomy" id="1353009"/>
    <lineage>
        <taxon>Eukaryota</taxon>
        <taxon>Fungi</taxon>
        <taxon>Dikarya</taxon>
        <taxon>Basidiomycota</taxon>
        <taxon>Agaricomycotina</taxon>
        <taxon>Agaricomycetes</taxon>
        <taxon>Polyporales</taxon>
        <taxon>Polyporaceae</taxon>
        <taxon>Trametes</taxon>
    </lineage>
</organism>
<dbReference type="Proteomes" id="UP000193067">
    <property type="component" value="Unassembled WGS sequence"/>
</dbReference>
<name>A0A1Y2IRC8_TRAC3</name>
<dbReference type="EMBL" id="KZ084099">
    <property type="protein sequence ID" value="OSD03658.1"/>
    <property type="molecule type" value="Genomic_DNA"/>
</dbReference>